<gene>
    <name evidence="1" type="ORF">MFLO_15995</name>
</gene>
<proteinExistence type="predicted"/>
<organism evidence="1 2">
    <name type="scientific">Listeria floridensis FSL S10-1187</name>
    <dbReference type="NCBI Taxonomy" id="1265817"/>
    <lineage>
        <taxon>Bacteria</taxon>
        <taxon>Bacillati</taxon>
        <taxon>Bacillota</taxon>
        <taxon>Bacilli</taxon>
        <taxon>Bacillales</taxon>
        <taxon>Listeriaceae</taxon>
        <taxon>Listeria</taxon>
    </lineage>
</organism>
<accession>A0ABN0RB39</accession>
<comment type="caution">
    <text evidence="1">The sequence shown here is derived from an EMBL/GenBank/DDBJ whole genome shotgun (WGS) entry which is preliminary data.</text>
</comment>
<name>A0ABN0RB39_9LIST</name>
<dbReference type="RefSeq" id="WP_036098694.1">
    <property type="nucleotide sequence ID" value="NZ_AODF01000075.1"/>
</dbReference>
<dbReference type="Proteomes" id="UP000019249">
    <property type="component" value="Unassembled WGS sequence"/>
</dbReference>
<dbReference type="EMBL" id="AODF01000075">
    <property type="protein sequence ID" value="EUJ23364.1"/>
    <property type="molecule type" value="Genomic_DNA"/>
</dbReference>
<evidence type="ECO:0000313" key="2">
    <source>
        <dbReference type="Proteomes" id="UP000019249"/>
    </source>
</evidence>
<protein>
    <submittedName>
        <fullName evidence="1">Uncharacterized protein</fullName>
    </submittedName>
</protein>
<reference evidence="1 2" key="1">
    <citation type="journal article" date="2014" name="Int. J. Syst. Evol. Microbiol.">
        <title>Listeria floridensis sp. nov., Listeria aquatica sp. nov., Listeria cornellensis sp. nov., Listeria riparia sp. nov. and Listeria grandensis sp. nov., from agricultural and natural environments.</title>
        <authorList>
            <person name="den Bakker H.C."/>
            <person name="Warchocki S."/>
            <person name="Wright E.M."/>
            <person name="Allred A.F."/>
            <person name="Ahlstrom C."/>
            <person name="Manuel C.S."/>
            <person name="Stasiewicz M.J."/>
            <person name="Burrell A."/>
            <person name="Roof S."/>
            <person name="Strawn L."/>
            <person name="Fortes E.D."/>
            <person name="Nightingale K.K."/>
            <person name="Kephart D."/>
            <person name="Wiedmann M."/>
        </authorList>
    </citation>
    <scope>NUCLEOTIDE SEQUENCE [LARGE SCALE GENOMIC DNA]</scope>
    <source>
        <strain evidence="1 2">FSL S10-1187</strain>
    </source>
</reference>
<keyword evidence="2" id="KW-1185">Reference proteome</keyword>
<sequence>MTKELFDKKTFLKNAKKLKLNVMTIKKGEEGGIFYREKKTDDWKELTADNFFDEEALLDILNEPRIYGALKMLADDKEEIE</sequence>
<evidence type="ECO:0000313" key="1">
    <source>
        <dbReference type="EMBL" id="EUJ23364.1"/>
    </source>
</evidence>